<evidence type="ECO:0000259" key="2">
    <source>
        <dbReference type="PROSITE" id="PS00028"/>
    </source>
</evidence>
<organism evidence="3 4">
    <name type="scientific">Candidatus Eisenbergiella merdigallinarum</name>
    <dbReference type="NCBI Taxonomy" id="2838552"/>
    <lineage>
        <taxon>Bacteria</taxon>
        <taxon>Bacillati</taxon>
        <taxon>Bacillota</taxon>
        <taxon>Clostridia</taxon>
        <taxon>Lachnospirales</taxon>
        <taxon>Lachnospiraceae</taxon>
        <taxon>Eisenbergiella</taxon>
    </lineage>
</organism>
<dbReference type="CDD" id="cd07341">
    <property type="entry name" value="M56_BlaR1_MecR1_like"/>
    <property type="match status" value="1"/>
</dbReference>
<sequence>MWIILAMSLSGSVVIVAILLMNFLLGKETMLRWKMVWIKISLAFFLFPVPLLKEEIADFLSTDAEVSQNFHLNEGERFLVFEDRAVIVSHREWGQIWLLGAVLLVAAVFLVRNCQRYFRVKRCTRLLGEIGGHLDWKEEIEELKSQLKIKRKIRVYMDPYDRTAFTTGVMIPIVIAPETLGKDRRYVVLMHELIHIKKLDSFWKVLVSIVICMHWYNPLVFLLPVLYDELCELRCDGTVLKYLNARQKRIYAEEILNQSLRKNDRVLYEMPLFSRGRKMTEVRIMNIRNKTDIRETLKRWKAAGILLSIAIGIACYIPVQAYEKPTVLHVNSSRNEGVIVGSVEFTFRESGLEEIIAVTYDNQFTDENGMVYDAENWERKNCSHPSKVPGEYQVHRKNNDGGCDIYIYSALRCKDCGIIFEEELVSSHHYEKCPHG</sequence>
<dbReference type="AlphaFoldDB" id="A0A9D2SCE9"/>
<dbReference type="InterPro" id="IPR013087">
    <property type="entry name" value="Znf_C2H2_type"/>
</dbReference>
<dbReference type="InterPro" id="IPR052173">
    <property type="entry name" value="Beta-lactam_resp_regulator"/>
</dbReference>
<keyword evidence="1" id="KW-0812">Transmembrane</keyword>
<keyword evidence="1" id="KW-0472">Membrane</keyword>
<comment type="caution">
    <text evidence="3">The sequence shown here is derived from an EMBL/GenBank/DDBJ whole genome shotgun (WGS) entry which is preliminary data.</text>
</comment>
<dbReference type="EMBL" id="DWXE01000003">
    <property type="protein sequence ID" value="HJB89991.1"/>
    <property type="molecule type" value="Genomic_DNA"/>
</dbReference>
<protein>
    <submittedName>
        <fullName evidence="3">M56 family metallopeptidase</fullName>
    </submittedName>
</protein>
<name>A0A9D2SCE9_9FIRM</name>
<evidence type="ECO:0000313" key="3">
    <source>
        <dbReference type="EMBL" id="HJB89991.1"/>
    </source>
</evidence>
<dbReference type="PANTHER" id="PTHR34978:SF3">
    <property type="entry name" value="SLR0241 PROTEIN"/>
    <property type="match status" value="1"/>
</dbReference>
<reference evidence="3" key="1">
    <citation type="journal article" date="2021" name="PeerJ">
        <title>Extensive microbial diversity within the chicken gut microbiome revealed by metagenomics and culture.</title>
        <authorList>
            <person name="Gilroy R."/>
            <person name="Ravi A."/>
            <person name="Getino M."/>
            <person name="Pursley I."/>
            <person name="Horton D.L."/>
            <person name="Alikhan N.F."/>
            <person name="Baker D."/>
            <person name="Gharbi K."/>
            <person name="Hall N."/>
            <person name="Watson M."/>
            <person name="Adriaenssens E.M."/>
            <person name="Foster-Nyarko E."/>
            <person name="Jarju S."/>
            <person name="Secka A."/>
            <person name="Antonio M."/>
            <person name="Oren A."/>
            <person name="Chaudhuri R.R."/>
            <person name="La Ragione R."/>
            <person name="Hildebrand F."/>
            <person name="Pallen M.J."/>
        </authorList>
    </citation>
    <scope>NUCLEOTIDE SEQUENCE</scope>
    <source>
        <strain evidence="3">USAMLcec3-2134</strain>
    </source>
</reference>
<feature type="domain" description="C2H2-type" evidence="2">
    <location>
        <begin position="413"/>
        <end position="435"/>
    </location>
</feature>
<gene>
    <name evidence="3" type="ORF">H9763_00795</name>
</gene>
<dbReference type="Pfam" id="PF05569">
    <property type="entry name" value="Peptidase_M56"/>
    <property type="match status" value="1"/>
</dbReference>
<dbReference type="PROSITE" id="PS00028">
    <property type="entry name" value="ZINC_FINGER_C2H2_1"/>
    <property type="match status" value="1"/>
</dbReference>
<keyword evidence="1" id="KW-1133">Transmembrane helix</keyword>
<dbReference type="InterPro" id="IPR008756">
    <property type="entry name" value="Peptidase_M56"/>
</dbReference>
<feature type="transmembrane region" description="Helical" evidence="1">
    <location>
        <begin position="36"/>
        <end position="52"/>
    </location>
</feature>
<evidence type="ECO:0000256" key="1">
    <source>
        <dbReference type="SAM" id="Phobius"/>
    </source>
</evidence>
<accession>A0A9D2SCE9</accession>
<feature type="transmembrane region" description="Helical" evidence="1">
    <location>
        <begin position="205"/>
        <end position="227"/>
    </location>
</feature>
<feature type="transmembrane region" description="Helical" evidence="1">
    <location>
        <begin position="93"/>
        <end position="111"/>
    </location>
</feature>
<dbReference type="PANTHER" id="PTHR34978">
    <property type="entry name" value="POSSIBLE SENSOR-TRANSDUCER PROTEIN BLAR"/>
    <property type="match status" value="1"/>
</dbReference>
<feature type="transmembrane region" description="Helical" evidence="1">
    <location>
        <begin position="6"/>
        <end position="24"/>
    </location>
</feature>
<proteinExistence type="predicted"/>
<dbReference type="Proteomes" id="UP000886883">
    <property type="component" value="Unassembled WGS sequence"/>
</dbReference>
<evidence type="ECO:0000313" key="4">
    <source>
        <dbReference type="Proteomes" id="UP000886883"/>
    </source>
</evidence>
<reference evidence="3" key="2">
    <citation type="submission" date="2021-04" db="EMBL/GenBank/DDBJ databases">
        <authorList>
            <person name="Gilroy R."/>
        </authorList>
    </citation>
    <scope>NUCLEOTIDE SEQUENCE</scope>
    <source>
        <strain evidence="3">USAMLcec3-2134</strain>
    </source>
</reference>